<organism evidence="1">
    <name type="scientific">bioreactor metagenome</name>
    <dbReference type="NCBI Taxonomy" id="1076179"/>
    <lineage>
        <taxon>unclassified sequences</taxon>
        <taxon>metagenomes</taxon>
        <taxon>ecological metagenomes</taxon>
    </lineage>
</organism>
<comment type="caution">
    <text evidence="1">The sequence shown here is derived from an EMBL/GenBank/DDBJ whole genome shotgun (WGS) entry which is preliminary data.</text>
</comment>
<sequence>MVDKHPAVKRFLPLHMGAGSVDGVFEVVEKLPYLTPVLVFNVYVPGGVVSCCA</sequence>
<accession>A0A645GRS1</accession>
<dbReference type="AlphaFoldDB" id="A0A645GRS1"/>
<gene>
    <name evidence="1" type="ORF">SDC9_177011</name>
</gene>
<proteinExistence type="predicted"/>
<reference evidence="1" key="1">
    <citation type="submission" date="2019-08" db="EMBL/GenBank/DDBJ databases">
        <authorList>
            <person name="Kucharzyk K."/>
            <person name="Murdoch R.W."/>
            <person name="Higgins S."/>
            <person name="Loffler F."/>
        </authorList>
    </citation>
    <scope>NUCLEOTIDE SEQUENCE</scope>
</reference>
<dbReference type="EMBL" id="VSSQ01080310">
    <property type="protein sequence ID" value="MPN29558.1"/>
    <property type="molecule type" value="Genomic_DNA"/>
</dbReference>
<name>A0A645GRS1_9ZZZZ</name>
<protein>
    <submittedName>
        <fullName evidence="1">Uncharacterized protein</fullName>
    </submittedName>
</protein>
<evidence type="ECO:0000313" key="1">
    <source>
        <dbReference type="EMBL" id="MPN29558.1"/>
    </source>
</evidence>